<dbReference type="AlphaFoldDB" id="A0AAX6GMI4"/>
<sequence>MIQKKWICDPTVCLHGIYMQNQSREPSTQKPFWSPTLDSGHQLWMRGEWAFGSINESNLTWV</sequence>
<organism evidence="1 2">
    <name type="scientific">Iris pallida</name>
    <name type="common">Sweet iris</name>
    <dbReference type="NCBI Taxonomy" id="29817"/>
    <lineage>
        <taxon>Eukaryota</taxon>
        <taxon>Viridiplantae</taxon>
        <taxon>Streptophyta</taxon>
        <taxon>Embryophyta</taxon>
        <taxon>Tracheophyta</taxon>
        <taxon>Spermatophyta</taxon>
        <taxon>Magnoliopsida</taxon>
        <taxon>Liliopsida</taxon>
        <taxon>Asparagales</taxon>
        <taxon>Iridaceae</taxon>
        <taxon>Iridoideae</taxon>
        <taxon>Irideae</taxon>
        <taxon>Iris</taxon>
    </lineage>
</organism>
<protein>
    <submittedName>
        <fullName evidence="1">Uncharacterized protein</fullName>
    </submittedName>
</protein>
<name>A0AAX6GMI4_IRIPA</name>
<gene>
    <name evidence="1" type="ORF">M6B38_355450</name>
</gene>
<accession>A0AAX6GMI4</accession>
<dbReference type="EMBL" id="JANAVB010018197">
    <property type="protein sequence ID" value="KAJ6829753.1"/>
    <property type="molecule type" value="Genomic_DNA"/>
</dbReference>
<dbReference type="Proteomes" id="UP001140949">
    <property type="component" value="Unassembled WGS sequence"/>
</dbReference>
<proteinExistence type="predicted"/>
<evidence type="ECO:0000313" key="2">
    <source>
        <dbReference type="Proteomes" id="UP001140949"/>
    </source>
</evidence>
<reference evidence="1" key="1">
    <citation type="journal article" date="2023" name="GigaByte">
        <title>Genome assembly of the bearded iris, Iris pallida Lam.</title>
        <authorList>
            <person name="Bruccoleri R.E."/>
            <person name="Oakeley E.J."/>
            <person name="Faust A.M.E."/>
            <person name="Altorfer M."/>
            <person name="Dessus-Babus S."/>
            <person name="Burckhardt D."/>
            <person name="Oertli M."/>
            <person name="Naumann U."/>
            <person name="Petersen F."/>
            <person name="Wong J."/>
        </authorList>
    </citation>
    <scope>NUCLEOTIDE SEQUENCE</scope>
    <source>
        <strain evidence="1">GSM-AAB239-AS_SAM_17_03QT</strain>
    </source>
</reference>
<evidence type="ECO:0000313" key="1">
    <source>
        <dbReference type="EMBL" id="KAJ6829753.1"/>
    </source>
</evidence>
<keyword evidence="2" id="KW-1185">Reference proteome</keyword>
<comment type="caution">
    <text evidence="1">The sequence shown here is derived from an EMBL/GenBank/DDBJ whole genome shotgun (WGS) entry which is preliminary data.</text>
</comment>
<reference evidence="1" key="2">
    <citation type="submission" date="2023-04" db="EMBL/GenBank/DDBJ databases">
        <authorList>
            <person name="Bruccoleri R.E."/>
            <person name="Oakeley E.J."/>
            <person name="Faust A.-M."/>
            <person name="Dessus-Babus S."/>
            <person name="Altorfer M."/>
            <person name="Burckhardt D."/>
            <person name="Oertli M."/>
            <person name="Naumann U."/>
            <person name="Petersen F."/>
            <person name="Wong J."/>
        </authorList>
    </citation>
    <scope>NUCLEOTIDE SEQUENCE</scope>
    <source>
        <strain evidence="1">GSM-AAB239-AS_SAM_17_03QT</strain>
        <tissue evidence="1">Leaf</tissue>
    </source>
</reference>